<dbReference type="Gene3D" id="1.10.340.30">
    <property type="entry name" value="Hypothetical protein, domain 2"/>
    <property type="match status" value="1"/>
</dbReference>
<dbReference type="EMBL" id="JAIRBC010000031">
    <property type="protein sequence ID" value="MCG2462388.1"/>
    <property type="molecule type" value="Genomic_DNA"/>
</dbReference>
<name>A0AAE3JSD8_9FLAO</name>
<sequence length="248" mass="29129">MRINWKIENSDIQKIKNVVSENDNQFLKNRIERNVEKKNISINKDKVIHSMIMCLLTSQQRSGPNSQVGEFLNLKPFPITAELIERTENKEKFIKQIFLKNGLTRFINKNSEYFSFNFEELKKNDWEINKKLKFLNENQSKTNERELADYLKAKLKGFGPKQSRNFLQALGLTKYEIPIDSRIINWLNDFGFPVNLSSTLLSDNNYYHFVSDGIQELCEKADIYPCVFDAVVFSSFDKDDWTAENIML</sequence>
<protein>
    <submittedName>
        <fullName evidence="1">Uncharacterized protein</fullName>
    </submittedName>
</protein>
<dbReference type="AlphaFoldDB" id="A0AAE3JSD8"/>
<comment type="caution">
    <text evidence="1">The sequence shown here is derived from an EMBL/GenBank/DDBJ whole genome shotgun (WGS) entry which is preliminary data.</text>
</comment>
<gene>
    <name evidence="1" type="ORF">K8352_16625</name>
</gene>
<organism evidence="1 2">
    <name type="scientific">Cerina litoralis</name>
    <dbReference type="NCBI Taxonomy" id="2874477"/>
    <lineage>
        <taxon>Bacteria</taxon>
        <taxon>Pseudomonadati</taxon>
        <taxon>Bacteroidota</taxon>
        <taxon>Flavobacteriia</taxon>
        <taxon>Flavobacteriales</taxon>
        <taxon>Flavobacteriaceae</taxon>
        <taxon>Cerina</taxon>
    </lineage>
</organism>
<reference evidence="1" key="1">
    <citation type="submission" date="2023-02" db="EMBL/GenBank/DDBJ databases">
        <title>Genome of Flavobacteriaceae gen. nov. sp. strain F89.</title>
        <authorList>
            <person name="Wang Y."/>
        </authorList>
    </citation>
    <scope>NUCLEOTIDE SEQUENCE</scope>
    <source>
        <strain evidence="1">F89</strain>
    </source>
</reference>
<evidence type="ECO:0000313" key="1">
    <source>
        <dbReference type="EMBL" id="MCG2462388.1"/>
    </source>
</evidence>
<evidence type="ECO:0000313" key="2">
    <source>
        <dbReference type="Proteomes" id="UP001200642"/>
    </source>
</evidence>
<keyword evidence="2" id="KW-1185">Reference proteome</keyword>
<dbReference type="RefSeq" id="WP_317903526.1">
    <property type="nucleotide sequence ID" value="NZ_JAIRBC010000031.1"/>
</dbReference>
<dbReference type="Proteomes" id="UP001200642">
    <property type="component" value="Unassembled WGS sequence"/>
</dbReference>
<proteinExistence type="predicted"/>
<accession>A0AAE3JSD8</accession>
<dbReference type="InterPro" id="IPR023170">
    <property type="entry name" value="HhH_base_excis_C"/>
</dbReference>
<dbReference type="Gene3D" id="1.10.1670.10">
    <property type="entry name" value="Helix-hairpin-Helix base-excision DNA repair enzymes (C-terminal)"/>
    <property type="match status" value="1"/>
</dbReference>